<feature type="transmembrane region" description="Helical" evidence="14">
    <location>
        <begin position="20"/>
        <end position="39"/>
    </location>
</feature>
<dbReference type="InterPro" id="IPR012338">
    <property type="entry name" value="Beta-lactam/transpept-like"/>
</dbReference>
<dbReference type="Gene3D" id="3.30.1390.30">
    <property type="entry name" value="Penicillin-binding protein 2a, domain 3"/>
    <property type="match status" value="1"/>
</dbReference>
<evidence type="ECO:0000313" key="17">
    <source>
        <dbReference type="EMBL" id="MDH0735331.1"/>
    </source>
</evidence>
<evidence type="ECO:0000256" key="6">
    <source>
        <dbReference type="ARBA" id="ARBA00022670"/>
    </source>
</evidence>
<keyword evidence="10 14" id="KW-0573">Peptidoglycan synthesis</keyword>
<keyword evidence="11 14" id="KW-1133">Transmembrane helix</keyword>
<feature type="domain" description="Penicillin-binding protein dimerisation" evidence="16">
    <location>
        <begin position="61"/>
        <end position="237"/>
    </location>
</feature>
<keyword evidence="6 14" id="KW-0645">Protease</keyword>
<dbReference type="GO" id="GO:0006508">
    <property type="term" value="P:proteolysis"/>
    <property type="evidence" value="ECO:0007669"/>
    <property type="project" value="UniProtKB-KW"/>
</dbReference>
<dbReference type="HAMAP" id="MF_02081">
    <property type="entry name" value="MrdA_transpept"/>
    <property type="match status" value="1"/>
</dbReference>
<dbReference type="GO" id="GO:0009252">
    <property type="term" value="P:peptidoglycan biosynthetic process"/>
    <property type="evidence" value="ECO:0007669"/>
    <property type="project" value="UniProtKB-UniRule"/>
</dbReference>
<dbReference type="PANTHER" id="PTHR30627">
    <property type="entry name" value="PEPTIDOGLYCAN D,D-TRANSPEPTIDASE"/>
    <property type="match status" value="1"/>
</dbReference>
<dbReference type="RefSeq" id="WP_259250991.1">
    <property type="nucleotide sequence ID" value="NZ_CBFGSQ010000161.1"/>
</dbReference>
<name>A0AA42LLJ1_9BURK</name>
<keyword evidence="5 14" id="KW-0121">Carboxypeptidase</keyword>
<evidence type="ECO:0000256" key="1">
    <source>
        <dbReference type="ARBA" id="ARBA00004167"/>
    </source>
</evidence>
<dbReference type="InterPro" id="IPR036138">
    <property type="entry name" value="PBP_dimer_sf"/>
</dbReference>
<evidence type="ECO:0000256" key="12">
    <source>
        <dbReference type="ARBA" id="ARBA00023136"/>
    </source>
</evidence>
<dbReference type="Gene3D" id="3.90.1310.10">
    <property type="entry name" value="Penicillin-binding protein 2a (Domain 2)"/>
    <property type="match status" value="1"/>
</dbReference>
<dbReference type="SUPFAM" id="SSF56601">
    <property type="entry name" value="beta-lactamase/transpeptidase-like"/>
    <property type="match status" value="1"/>
</dbReference>
<keyword evidence="9 14" id="KW-0133">Cell shape</keyword>
<evidence type="ECO:0000256" key="9">
    <source>
        <dbReference type="ARBA" id="ARBA00022960"/>
    </source>
</evidence>
<dbReference type="GO" id="GO:0008360">
    <property type="term" value="P:regulation of cell shape"/>
    <property type="evidence" value="ECO:0007669"/>
    <property type="project" value="UniProtKB-KW"/>
</dbReference>
<dbReference type="GO" id="GO:0009002">
    <property type="term" value="F:serine-type D-Ala-D-Ala carboxypeptidase activity"/>
    <property type="evidence" value="ECO:0007669"/>
    <property type="project" value="UniProtKB-UniRule"/>
</dbReference>
<protein>
    <recommendedName>
        <fullName evidence="14">Peptidoglycan D,D-transpeptidase MrdA</fullName>
        <ecNumber evidence="14">3.4.16.4</ecNumber>
    </recommendedName>
    <alternativeName>
        <fullName evidence="14">Penicillin-binding protein 2</fullName>
        <shortName evidence="14">PBP-2</shortName>
    </alternativeName>
</protein>
<keyword evidence="7 14" id="KW-0812">Transmembrane</keyword>
<proteinExistence type="inferred from homology"/>
<keyword evidence="8 14" id="KW-0378">Hydrolase</keyword>
<dbReference type="GO" id="GO:0071972">
    <property type="term" value="F:peptidoglycan L,D-transpeptidase activity"/>
    <property type="evidence" value="ECO:0007669"/>
    <property type="project" value="TreeGrafter"/>
</dbReference>
<keyword evidence="12 14" id="KW-0472">Membrane</keyword>
<dbReference type="NCBIfam" id="TIGR03423">
    <property type="entry name" value="pbp2_mrdA"/>
    <property type="match status" value="1"/>
</dbReference>
<dbReference type="GO" id="GO:0071555">
    <property type="term" value="P:cell wall organization"/>
    <property type="evidence" value="ECO:0007669"/>
    <property type="project" value="UniProtKB-KW"/>
</dbReference>
<gene>
    <name evidence="14 17" type="primary">mrdA</name>
    <name evidence="17" type="ORF">N5D93_05885</name>
</gene>
<dbReference type="InterPro" id="IPR050515">
    <property type="entry name" value="Beta-lactam/transpept"/>
</dbReference>
<evidence type="ECO:0000256" key="4">
    <source>
        <dbReference type="ARBA" id="ARBA00022519"/>
    </source>
</evidence>
<evidence type="ECO:0000256" key="5">
    <source>
        <dbReference type="ARBA" id="ARBA00022645"/>
    </source>
</evidence>
<comment type="pathway">
    <text evidence="14">Cell wall biogenesis; peptidoglycan biosynthesis.</text>
</comment>
<dbReference type="EC" id="3.4.16.4" evidence="14"/>
<comment type="subcellular location">
    <subcellularLocation>
        <location evidence="14">Cell inner membrane</location>
        <topology evidence="14">Single-pass membrane protein</topology>
    </subcellularLocation>
    <subcellularLocation>
        <location evidence="2">Cell membrane</location>
    </subcellularLocation>
    <subcellularLocation>
        <location evidence="1">Membrane</location>
        <topology evidence="1">Single-pass membrane protein</topology>
    </subcellularLocation>
</comment>
<feature type="domain" description="Penicillin-binding protein transpeptidase" evidence="15">
    <location>
        <begin position="269"/>
        <end position="607"/>
    </location>
</feature>
<dbReference type="InterPro" id="IPR017790">
    <property type="entry name" value="Penicillin-binding_protein_2"/>
</dbReference>
<dbReference type="GO" id="GO:0008658">
    <property type="term" value="F:penicillin binding"/>
    <property type="evidence" value="ECO:0007669"/>
    <property type="project" value="InterPro"/>
</dbReference>
<dbReference type="AlphaFoldDB" id="A0AA42LLJ1"/>
<dbReference type="EMBL" id="JAOCDZ010000003">
    <property type="protein sequence ID" value="MDH0735331.1"/>
    <property type="molecule type" value="Genomic_DNA"/>
</dbReference>
<dbReference type="GO" id="GO:0005886">
    <property type="term" value="C:plasma membrane"/>
    <property type="evidence" value="ECO:0007669"/>
    <property type="project" value="UniProtKB-SubCell"/>
</dbReference>
<keyword evidence="13 14" id="KW-0961">Cell wall biogenesis/degradation</keyword>
<organism evidence="17 18">
    <name type="scientific">Achromobacter spanius</name>
    <dbReference type="NCBI Taxonomy" id="217203"/>
    <lineage>
        <taxon>Bacteria</taxon>
        <taxon>Pseudomonadati</taxon>
        <taxon>Pseudomonadota</taxon>
        <taxon>Betaproteobacteria</taxon>
        <taxon>Burkholderiales</taxon>
        <taxon>Alcaligenaceae</taxon>
        <taxon>Achromobacter</taxon>
    </lineage>
</organism>
<dbReference type="Pfam" id="PF00905">
    <property type="entry name" value="Transpeptidase"/>
    <property type="match status" value="1"/>
</dbReference>
<comment type="catalytic activity">
    <reaction evidence="14">
        <text>Preferential cleavage: (Ac)2-L-Lys-D-Ala-|-D-Ala. Also transpeptidation of peptidyl-alanyl moieties that are N-acyl substituents of D-alanine.</text>
        <dbReference type="EC" id="3.4.16.4"/>
    </reaction>
</comment>
<feature type="active site" description="Acyl-ester intermediate" evidence="14">
    <location>
        <position position="328"/>
    </location>
</feature>
<evidence type="ECO:0000259" key="16">
    <source>
        <dbReference type="Pfam" id="PF03717"/>
    </source>
</evidence>
<evidence type="ECO:0000256" key="13">
    <source>
        <dbReference type="ARBA" id="ARBA00023316"/>
    </source>
</evidence>
<evidence type="ECO:0000259" key="15">
    <source>
        <dbReference type="Pfam" id="PF00905"/>
    </source>
</evidence>
<comment type="caution">
    <text evidence="14">Lacks conserved residue(s) required for the propagation of feature annotation.</text>
</comment>
<evidence type="ECO:0000256" key="3">
    <source>
        <dbReference type="ARBA" id="ARBA00022475"/>
    </source>
</evidence>
<evidence type="ECO:0000256" key="7">
    <source>
        <dbReference type="ARBA" id="ARBA00022692"/>
    </source>
</evidence>
<accession>A0AA42LLJ1</accession>
<comment type="caution">
    <text evidence="17">The sequence shown here is derived from an EMBL/GenBank/DDBJ whole genome shotgun (WGS) entry which is preliminary data.</text>
</comment>
<dbReference type="SUPFAM" id="SSF56519">
    <property type="entry name" value="Penicillin binding protein dimerisation domain"/>
    <property type="match status" value="1"/>
</dbReference>
<evidence type="ECO:0000256" key="14">
    <source>
        <dbReference type="HAMAP-Rule" id="MF_02081"/>
    </source>
</evidence>
<evidence type="ECO:0000313" key="18">
    <source>
        <dbReference type="Proteomes" id="UP001161094"/>
    </source>
</evidence>
<dbReference type="PANTHER" id="PTHR30627:SF2">
    <property type="entry name" value="PEPTIDOGLYCAN D,D-TRANSPEPTIDASE MRDA"/>
    <property type="match status" value="1"/>
</dbReference>
<evidence type="ECO:0000256" key="11">
    <source>
        <dbReference type="ARBA" id="ARBA00022989"/>
    </source>
</evidence>
<evidence type="ECO:0000256" key="8">
    <source>
        <dbReference type="ARBA" id="ARBA00022801"/>
    </source>
</evidence>
<reference evidence="17" key="1">
    <citation type="submission" date="2022-09" db="EMBL/GenBank/DDBJ databases">
        <title>Intensive care unit water sources are persistently colonized with multi-drug resistant bacteria and are the site of extensive horizontal gene transfer of antibiotic resistance genes.</title>
        <authorList>
            <person name="Diorio-Toth L."/>
        </authorList>
    </citation>
    <scope>NUCLEOTIDE SEQUENCE</scope>
    <source>
        <strain evidence="17">GD03843</strain>
    </source>
</reference>
<comment type="function">
    <text evidence="14">Catalyzes cross-linking of the peptidoglycan cell wall.</text>
</comment>
<dbReference type="InterPro" id="IPR005311">
    <property type="entry name" value="PBP_dimer"/>
</dbReference>
<sequence length="642" mass="71623">MFEFKKTGQQQKQRFRLRAWVGGVFALVCFGVLIGRFWYLQVDRYEGLSERADRNRIAVVPIPPRRGEILDRNGEVLARNYRTYTLEVVPAHAGNMNELFERLTEVVYISPADQRRFKRRAAESSRYASLLLRNNLNDTEAAWFAAHAFQFPGVELRARWVREYPQGVSAAHVVGYIGRIAEGDNEELERTGQLGNYRGTDVIGKKGIEKTWEEQLHGRTGLEEVEVTAGGRPMRTLRRIDPVPGSDIMLSIDLGLQKVAEEAFGTQRGALVAIDPDTGEVLAFVSQPSFDPNLFVDGIDVDNWRMLNESPDHPLINRPLYGTYPIGSTYKPFVGLAALELGKRRATDRISDPGYYEFGGQKFRNAGGAAYGMTDMHKAIVVSSDTYFYSLGPEIGVNALHDFTKQFGFGQITGIDLEGEKRGVLPSTDWKRAAYKDKDRQRWYAGETISVAVGQGYNSFTLLQLAQGTSTLANNGLFRRPHLVHAVRDSRTGVAKPTVSVPDYRIPLKQANVDVIKNAMADVVRSGTARRAFANTPYQAAGKTGTAQVFSLRGGHYRASAIDERLRDHALFMGFAPLEHPRIAVSLIVENAGWGASVAAPVARKVFDYWLAKDRQDHIVRPDRGDPLASVETITDEVVRQQ</sequence>
<comment type="similarity">
    <text evidence="14">Belongs to the transpeptidase family. MrdA subfamily.</text>
</comment>
<dbReference type="Pfam" id="PF03717">
    <property type="entry name" value="PBP_dimer"/>
    <property type="match status" value="1"/>
</dbReference>
<dbReference type="Gene3D" id="3.40.710.10">
    <property type="entry name" value="DD-peptidase/beta-lactamase superfamily"/>
    <property type="match status" value="1"/>
</dbReference>
<keyword evidence="3 14" id="KW-1003">Cell membrane</keyword>
<dbReference type="InterPro" id="IPR001460">
    <property type="entry name" value="PCN-bd_Tpept"/>
</dbReference>
<evidence type="ECO:0000256" key="2">
    <source>
        <dbReference type="ARBA" id="ARBA00004236"/>
    </source>
</evidence>
<keyword evidence="4 14" id="KW-0997">Cell inner membrane</keyword>
<evidence type="ECO:0000256" key="10">
    <source>
        <dbReference type="ARBA" id="ARBA00022984"/>
    </source>
</evidence>
<dbReference type="Proteomes" id="UP001161094">
    <property type="component" value="Unassembled WGS sequence"/>
</dbReference>